<sequence>MADQDNSKTNLASQPQGVRDQVALLSFIDNLIKEKNDQSITPEQLPQVKAALLTELNEMINTRMVTLLPEVSQRLLDAMLERKASDEELDKFFSEKIPNLSAEIASVLIDFRAAYLTPIASPTPAVKDEPLMPSPAPITQN</sequence>
<evidence type="ECO:0000313" key="2">
    <source>
        <dbReference type="Proteomes" id="UP000229570"/>
    </source>
</evidence>
<comment type="caution">
    <text evidence="1">The sequence shown here is derived from an EMBL/GenBank/DDBJ whole genome shotgun (WGS) entry which is preliminary data.</text>
</comment>
<accession>A0A2H0KLA9</accession>
<dbReference type="Proteomes" id="UP000229570">
    <property type="component" value="Unassembled WGS sequence"/>
</dbReference>
<protein>
    <submittedName>
        <fullName evidence="1">Uncharacterized protein</fullName>
    </submittedName>
</protein>
<dbReference type="EMBL" id="PCVL01000084">
    <property type="protein sequence ID" value="PIQ72050.1"/>
    <property type="molecule type" value="Genomic_DNA"/>
</dbReference>
<dbReference type="AlphaFoldDB" id="A0A2H0KLA9"/>
<name>A0A2H0KLA9_9BACT</name>
<gene>
    <name evidence="1" type="ORF">COV86_05125</name>
</gene>
<evidence type="ECO:0000313" key="1">
    <source>
        <dbReference type="EMBL" id="PIQ72050.1"/>
    </source>
</evidence>
<reference evidence="1 2" key="1">
    <citation type="submission" date="2017-09" db="EMBL/GenBank/DDBJ databases">
        <title>Depth-based differentiation of microbial function through sediment-hosted aquifers and enrichment of novel symbionts in the deep terrestrial subsurface.</title>
        <authorList>
            <person name="Probst A.J."/>
            <person name="Ladd B."/>
            <person name="Jarett J.K."/>
            <person name="Geller-Mcgrath D.E."/>
            <person name="Sieber C.M."/>
            <person name="Emerson J.B."/>
            <person name="Anantharaman K."/>
            <person name="Thomas B.C."/>
            <person name="Malmstrom R."/>
            <person name="Stieglmeier M."/>
            <person name="Klingl A."/>
            <person name="Woyke T."/>
            <person name="Ryan C.M."/>
            <person name="Banfield J.F."/>
        </authorList>
    </citation>
    <scope>NUCLEOTIDE SEQUENCE [LARGE SCALE GENOMIC DNA]</scope>
    <source>
        <strain evidence="1">CG11_big_fil_rev_8_21_14_0_20_35_14</strain>
    </source>
</reference>
<organism evidence="1 2">
    <name type="scientific">Candidatus Roizmanbacteria bacterium CG11_big_fil_rev_8_21_14_0_20_35_14</name>
    <dbReference type="NCBI Taxonomy" id="1974855"/>
    <lineage>
        <taxon>Bacteria</taxon>
        <taxon>Candidatus Roizmaniibacteriota</taxon>
    </lineage>
</organism>
<proteinExistence type="predicted"/>